<dbReference type="InterPro" id="IPR052114">
    <property type="entry name" value="ER_autophagy_membrane_reg"/>
</dbReference>
<sequence length="241" mass="26929">MADESQGSEGNRSVVTVGTGTSETIFYQSTGVLRGGADNGGSETSVTSEALRVRVNNLKYSFETWREILIQVYGLLIWKRSFYPMVLWAIVSLFFGIVCYAKLSTLTTLAILAIFAIISDYMVPKMQAHFFNPNLWTGVKEKKYEEVCNGIACAQENLSAGLSYLNHLKRSRPFVYFFTVLLCLFALAWIGSLMDNLLLTYVIVCSAMMIPGLVHRGYLRKYLGCAAASKQANYQAQKKEN</sequence>
<evidence type="ECO:0000313" key="8">
    <source>
        <dbReference type="Proteomes" id="UP000014500"/>
    </source>
</evidence>
<dbReference type="EMBL" id="JH431665">
    <property type="status" value="NOT_ANNOTATED_CDS"/>
    <property type="molecule type" value="Genomic_DNA"/>
</dbReference>
<evidence type="ECO:0000256" key="3">
    <source>
        <dbReference type="ARBA" id="ARBA00022989"/>
    </source>
</evidence>
<keyword evidence="4 5" id="KW-0472">Membrane</keyword>
<dbReference type="OMA" id="WTGQKEK"/>
<keyword evidence="2 5" id="KW-0812">Transmembrane</keyword>
<dbReference type="Pfam" id="PF24456">
    <property type="entry name" value="RHD_RETREG1-3"/>
    <property type="match status" value="1"/>
</dbReference>
<reference evidence="7" key="2">
    <citation type="submission" date="2015-02" db="UniProtKB">
        <authorList>
            <consortium name="EnsemblMetazoa"/>
        </authorList>
    </citation>
    <scope>IDENTIFICATION</scope>
</reference>
<accession>T1IXY2</accession>
<dbReference type="PhylomeDB" id="T1IXY2"/>
<feature type="transmembrane region" description="Helical" evidence="5">
    <location>
        <begin position="85"/>
        <end position="118"/>
    </location>
</feature>
<organism evidence="7 8">
    <name type="scientific">Strigamia maritima</name>
    <name type="common">European centipede</name>
    <name type="synonym">Geophilus maritimus</name>
    <dbReference type="NCBI Taxonomy" id="126957"/>
    <lineage>
        <taxon>Eukaryota</taxon>
        <taxon>Metazoa</taxon>
        <taxon>Ecdysozoa</taxon>
        <taxon>Arthropoda</taxon>
        <taxon>Myriapoda</taxon>
        <taxon>Chilopoda</taxon>
        <taxon>Pleurostigmophora</taxon>
        <taxon>Geophilomorpha</taxon>
        <taxon>Linotaeniidae</taxon>
        <taxon>Strigamia</taxon>
    </lineage>
</organism>
<dbReference type="AlphaFoldDB" id="T1IXY2"/>
<dbReference type="eggNOG" id="ENOG502QTTI">
    <property type="taxonomic scope" value="Eukaryota"/>
</dbReference>
<name>T1IXY2_STRMM</name>
<evidence type="ECO:0000256" key="4">
    <source>
        <dbReference type="ARBA" id="ARBA00023136"/>
    </source>
</evidence>
<dbReference type="STRING" id="126957.T1IXY2"/>
<evidence type="ECO:0000313" key="7">
    <source>
        <dbReference type="EnsemblMetazoa" id="SMAR006080-PA"/>
    </source>
</evidence>
<evidence type="ECO:0000256" key="1">
    <source>
        <dbReference type="ARBA" id="ARBA00004141"/>
    </source>
</evidence>
<evidence type="ECO:0000256" key="2">
    <source>
        <dbReference type="ARBA" id="ARBA00022692"/>
    </source>
</evidence>
<dbReference type="GO" id="GO:0016020">
    <property type="term" value="C:membrane"/>
    <property type="evidence" value="ECO:0007669"/>
    <property type="project" value="UniProtKB-SubCell"/>
</dbReference>
<dbReference type="Proteomes" id="UP000014500">
    <property type="component" value="Unassembled WGS sequence"/>
</dbReference>
<feature type="domain" description="RETREG1-3/ARL6IP-like N-terminal reticulon-homology" evidence="6">
    <location>
        <begin position="66"/>
        <end position="221"/>
    </location>
</feature>
<dbReference type="EnsemblMetazoa" id="SMAR006080-RA">
    <property type="protein sequence ID" value="SMAR006080-PA"/>
    <property type="gene ID" value="SMAR006080"/>
</dbReference>
<keyword evidence="3 5" id="KW-1133">Transmembrane helix</keyword>
<reference evidence="8" key="1">
    <citation type="submission" date="2011-05" db="EMBL/GenBank/DDBJ databases">
        <authorList>
            <person name="Richards S.R."/>
            <person name="Qu J."/>
            <person name="Jiang H."/>
            <person name="Jhangiani S.N."/>
            <person name="Agravi P."/>
            <person name="Goodspeed R."/>
            <person name="Gross S."/>
            <person name="Mandapat C."/>
            <person name="Jackson L."/>
            <person name="Mathew T."/>
            <person name="Pu L."/>
            <person name="Thornton R."/>
            <person name="Saada N."/>
            <person name="Wilczek-Boney K.B."/>
            <person name="Lee S."/>
            <person name="Kovar C."/>
            <person name="Wu Y."/>
            <person name="Scherer S.E."/>
            <person name="Worley K.C."/>
            <person name="Muzny D.M."/>
            <person name="Gibbs R."/>
        </authorList>
    </citation>
    <scope>NUCLEOTIDE SEQUENCE</scope>
    <source>
        <strain evidence="8">Brora</strain>
    </source>
</reference>
<proteinExistence type="predicted"/>
<dbReference type="InterPro" id="IPR057282">
    <property type="entry name" value="RETREG1-3-like_RHD"/>
</dbReference>
<keyword evidence="8" id="KW-1185">Reference proteome</keyword>
<evidence type="ECO:0000256" key="5">
    <source>
        <dbReference type="SAM" id="Phobius"/>
    </source>
</evidence>
<protein>
    <recommendedName>
        <fullName evidence="6">RETREG1-3/ARL6IP-like N-terminal reticulon-homology domain-containing protein</fullName>
    </recommendedName>
</protein>
<dbReference type="PANTHER" id="PTHR20952:SF0">
    <property type="entry name" value="ADP-RIBOSYLATION FACTOR-LIKE PROTEIN 6-INTERACTING PROTEIN 1"/>
    <property type="match status" value="1"/>
</dbReference>
<feature type="transmembrane region" description="Helical" evidence="5">
    <location>
        <begin position="197"/>
        <end position="214"/>
    </location>
</feature>
<comment type="subcellular location">
    <subcellularLocation>
        <location evidence="1">Membrane</location>
        <topology evidence="1">Multi-pass membrane protein</topology>
    </subcellularLocation>
</comment>
<dbReference type="GO" id="GO:0005783">
    <property type="term" value="C:endoplasmic reticulum"/>
    <property type="evidence" value="ECO:0007669"/>
    <property type="project" value="UniProtKB-ARBA"/>
</dbReference>
<feature type="transmembrane region" description="Helical" evidence="5">
    <location>
        <begin position="174"/>
        <end position="191"/>
    </location>
</feature>
<evidence type="ECO:0000259" key="6">
    <source>
        <dbReference type="Pfam" id="PF24456"/>
    </source>
</evidence>
<dbReference type="PANTHER" id="PTHR20952">
    <property type="entry name" value="ADP-RIBOSYLATION-LIKE FACTOR 6-INTERACTING PROTEIN"/>
    <property type="match status" value="1"/>
</dbReference>
<dbReference type="HOGENOM" id="CLU_100749_0_0_1"/>